<sequence>MKTAALLTFAATAAHASVMQITAMPRQLPTKTEGPASTQSPDPWVCATKNMTEYFDMPKPTGTLLDAIDAYVDKQLEPCWSTATGRDKLSCEVTGSLWCGFSTDAPPSASAAYLSYRSAAASWWSAKSSAVSSVASECPITWERYDPIEQSWLNITIAHAECYADAHPGKGTTSSASSATGPTAVPGTGATAAEPTPTNDVLGRAEGVDMWMLAGTGIAVAVINSAM</sequence>
<feature type="signal peptide" evidence="2">
    <location>
        <begin position="1"/>
        <end position="16"/>
    </location>
</feature>
<keyword evidence="2" id="KW-0732">Signal</keyword>
<feature type="compositionally biased region" description="Low complexity" evidence="1">
    <location>
        <begin position="171"/>
        <end position="198"/>
    </location>
</feature>
<comment type="caution">
    <text evidence="4">The sequence shown here is derived from an EMBL/GenBank/DDBJ whole genome shotgun (WGS) entry which is preliminary data.</text>
</comment>
<evidence type="ECO:0000256" key="2">
    <source>
        <dbReference type="SAM" id="SignalP"/>
    </source>
</evidence>
<dbReference type="PANTHER" id="PTHR42029:SF3">
    <property type="entry name" value="AN04G07800"/>
    <property type="match status" value="1"/>
</dbReference>
<evidence type="ECO:0000259" key="3">
    <source>
        <dbReference type="Pfam" id="PF24870"/>
    </source>
</evidence>
<dbReference type="EMBL" id="QJNS01000603">
    <property type="protein sequence ID" value="RYO76323.1"/>
    <property type="molecule type" value="Genomic_DNA"/>
</dbReference>
<keyword evidence="5" id="KW-1185">Reference proteome</keyword>
<gene>
    <name evidence="4" type="ORF">DL762_009825</name>
</gene>
<evidence type="ECO:0000313" key="5">
    <source>
        <dbReference type="Proteomes" id="UP000294003"/>
    </source>
</evidence>
<dbReference type="InterPro" id="IPR056637">
    <property type="entry name" value="DUF7735"/>
</dbReference>
<accession>A0ABY0GWY4</accession>
<organism evidence="4 5">
    <name type="scientific">Monosporascus cannonballus</name>
    <dbReference type="NCBI Taxonomy" id="155416"/>
    <lineage>
        <taxon>Eukaryota</taxon>
        <taxon>Fungi</taxon>
        <taxon>Dikarya</taxon>
        <taxon>Ascomycota</taxon>
        <taxon>Pezizomycotina</taxon>
        <taxon>Sordariomycetes</taxon>
        <taxon>Xylariomycetidae</taxon>
        <taxon>Xylariales</taxon>
        <taxon>Xylariales incertae sedis</taxon>
        <taxon>Monosporascus</taxon>
    </lineage>
</organism>
<proteinExistence type="predicted"/>
<evidence type="ECO:0000313" key="4">
    <source>
        <dbReference type="EMBL" id="RYO76323.1"/>
    </source>
</evidence>
<evidence type="ECO:0000256" key="1">
    <source>
        <dbReference type="SAM" id="MobiDB-lite"/>
    </source>
</evidence>
<dbReference type="Proteomes" id="UP000294003">
    <property type="component" value="Unassembled WGS sequence"/>
</dbReference>
<feature type="chain" id="PRO_5046209628" description="DUF7735 domain-containing protein" evidence="2">
    <location>
        <begin position="17"/>
        <end position="227"/>
    </location>
</feature>
<name>A0ABY0GWY4_9PEZI</name>
<dbReference type="Pfam" id="PF24870">
    <property type="entry name" value="DUF7735"/>
    <property type="match status" value="1"/>
</dbReference>
<reference evidence="4 5" key="1">
    <citation type="submission" date="2018-06" db="EMBL/GenBank/DDBJ databases">
        <title>Complete Genomes of Monosporascus.</title>
        <authorList>
            <person name="Robinson A.J."/>
            <person name="Natvig D.O."/>
        </authorList>
    </citation>
    <scope>NUCLEOTIDE SEQUENCE [LARGE SCALE GENOMIC DNA]</scope>
    <source>
        <strain evidence="4 5">CBS 609.92</strain>
    </source>
</reference>
<dbReference type="PANTHER" id="PTHR42029">
    <property type="entry name" value="AN04G07800"/>
    <property type="match status" value="1"/>
</dbReference>
<feature type="region of interest" description="Disordered" evidence="1">
    <location>
        <begin position="171"/>
        <end position="201"/>
    </location>
</feature>
<protein>
    <recommendedName>
        <fullName evidence="3">DUF7735 domain-containing protein</fullName>
    </recommendedName>
</protein>
<feature type="domain" description="DUF7735" evidence="3">
    <location>
        <begin position="34"/>
        <end position="170"/>
    </location>
</feature>